<keyword evidence="1" id="KW-0732">Signal</keyword>
<dbReference type="eggNOG" id="ENOG503288Q">
    <property type="taxonomic scope" value="Bacteria"/>
</dbReference>
<accession>L0FXC6</accession>
<keyword evidence="3" id="KW-1185">Reference proteome</keyword>
<feature type="signal peptide" evidence="1">
    <location>
        <begin position="1"/>
        <end position="25"/>
    </location>
</feature>
<protein>
    <recommendedName>
        <fullName evidence="4">Lipoprotein</fullName>
    </recommendedName>
</protein>
<organism evidence="2 3">
    <name type="scientific">Echinicola vietnamensis (strain DSM 17526 / LMG 23754 / KMM 6221)</name>
    <dbReference type="NCBI Taxonomy" id="926556"/>
    <lineage>
        <taxon>Bacteria</taxon>
        <taxon>Pseudomonadati</taxon>
        <taxon>Bacteroidota</taxon>
        <taxon>Cytophagia</taxon>
        <taxon>Cytophagales</taxon>
        <taxon>Cyclobacteriaceae</taxon>
        <taxon>Echinicola</taxon>
    </lineage>
</organism>
<evidence type="ECO:0008006" key="4">
    <source>
        <dbReference type="Google" id="ProtNLM"/>
    </source>
</evidence>
<name>L0FXC6_ECHVK</name>
<evidence type="ECO:0000313" key="3">
    <source>
        <dbReference type="Proteomes" id="UP000010796"/>
    </source>
</evidence>
<dbReference type="STRING" id="926556.Echvi_1432"/>
<evidence type="ECO:0000256" key="1">
    <source>
        <dbReference type="SAM" id="SignalP"/>
    </source>
</evidence>
<dbReference type="AlphaFoldDB" id="L0FXC6"/>
<reference evidence="3" key="1">
    <citation type="submission" date="2012-02" db="EMBL/GenBank/DDBJ databases">
        <title>The complete genome of Echinicola vietnamensis DSM 17526.</title>
        <authorList>
            <person name="Lucas S."/>
            <person name="Copeland A."/>
            <person name="Lapidus A."/>
            <person name="Glavina del Rio T."/>
            <person name="Dalin E."/>
            <person name="Tice H."/>
            <person name="Bruce D."/>
            <person name="Goodwin L."/>
            <person name="Pitluck S."/>
            <person name="Peters L."/>
            <person name="Ovchinnikova G."/>
            <person name="Teshima H."/>
            <person name="Kyrpides N."/>
            <person name="Mavromatis K."/>
            <person name="Ivanova N."/>
            <person name="Brettin T."/>
            <person name="Detter J.C."/>
            <person name="Han C."/>
            <person name="Larimer F."/>
            <person name="Land M."/>
            <person name="Hauser L."/>
            <person name="Markowitz V."/>
            <person name="Cheng J.-F."/>
            <person name="Hugenholtz P."/>
            <person name="Woyke T."/>
            <person name="Wu D."/>
            <person name="Brambilla E."/>
            <person name="Klenk H.-P."/>
            <person name="Eisen J.A."/>
        </authorList>
    </citation>
    <scope>NUCLEOTIDE SEQUENCE [LARGE SCALE GENOMIC DNA]</scope>
    <source>
        <strain evidence="3">DSM 17526 / LMG 23754 / KMM 6221</strain>
    </source>
</reference>
<dbReference type="KEGG" id="evi:Echvi_1432"/>
<dbReference type="EMBL" id="CP003346">
    <property type="protein sequence ID" value="AGA77698.1"/>
    <property type="molecule type" value="Genomic_DNA"/>
</dbReference>
<sequence length="257" mass="27321">MKGTMKIYAKWMMPLSLGVMLMACSNDDDEAPKEGYSQVTLKATAEGESETSSENSRLAAGVMSVSSFSVGTQDMEMKYVSQAEIDAGISIGDGLLETNLSAELGTEVSQEKSLQLIVDGESQVTVIGEGQTPNGHYTEVLFTLHQHAEGSAGSEMENKSLLIEGDVEGKSTQVWLAAEKQLRAVAASSQGYEVKGDTDLSVVFDLEAMFEGVDMDAALDANSDGVVEVGPDNIDGNAALYSQIESNLEGAVWLKNQ</sequence>
<dbReference type="PROSITE" id="PS51257">
    <property type="entry name" value="PROKAR_LIPOPROTEIN"/>
    <property type="match status" value="1"/>
</dbReference>
<gene>
    <name evidence="2" type="ordered locus">Echvi_1432</name>
</gene>
<dbReference type="HOGENOM" id="CLU_1080661_0_0_10"/>
<evidence type="ECO:0000313" key="2">
    <source>
        <dbReference type="EMBL" id="AGA77698.1"/>
    </source>
</evidence>
<proteinExistence type="predicted"/>
<feature type="chain" id="PRO_5003942042" description="Lipoprotein" evidence="1">
    <location>
        <begin position="26"/>
        <end position="257"/>
    </location>
</feature>
<dbReference type="Proteomes" id="UP000010796">
    <property type="component" value="Chromosome"/>
</dbReference>